<keyword evidence="2" id="KW-0238">DNA-binding</keyword>
<dbReference type="GO" id="GO:0003677">
    <property type="term" value="F:DNA binding"/>
    <property type="evidence" value="ECO:0007669"/>
    <property type="project" value="UniProtKB-KW"/>
</dbReference>
<keyword evidence="3" id="KW-0804">Transcription</keyword>
<evidence type="ECO:0000256" key="2">
    <source>
        <dbReference type="ARBA" id="ARBA00023125"/>
    </source>
</evidence>
<evidence type="ECO:0000313" key="6">
    <source>
        <dbReference type="Proteomes" id="UP000547931"/>
    </source>
</evidence>
<evidence type="ECO:0000259" key="4">
    <source>
        <dbReference type="PROSITE" id="PS50043"/>
    </source>
</evidence>
<dbReference type="Pfam" id="PF00196">
    <property type="entry name" value="GerE"/>
    <property type="match status" value="1"/>
</dbReference>
<protein>
    <submittedName>
        <fullName evidence="5">Transcriptional regulator</fullName>
    </submittedName>
</protein>
<dbReference type="EMBL" id="PUJV01000017">
    <property type="protein sequence ID" value="NHB97555.1"/>
    <property type="molecule type" value="Genomic_DNA"/>
</dbReference>
<evidence type="ECO:0000256" key="1">
    <source>
        <dbReference type="ARBA" id="ARBA00023015"/>
    </source>
</evidence>
<name>A0A7X5QNF9_9GAMM</name>
<comment type="caution">
    <text evidence="5">The sequence shown here is derived from an EMBL/GenBank/DDBJ whole genome shotgun (WGS) entry which is preliminary data.</text>
</comment>
<dbReference type="Gene3D" id="1.10.10.10">
    <property type="entry name" value="Winged helix-like DNA-binding domain superfamily/Winged helix DNA-binding domain"/>
    <property type="match status" value="1"/>
</dbReference>
<dbReference type="CDD" id="cd06170">
    <property type="entry name" value="LuxR_C_like"/>
    <property type="match status" value="1"/>
</dbReference>
<keyword evidence="1" id="KW-0805">Transcription regulation</keyword>
<evidence type="ECO:0000313" key="5">
    <source>
        <dbReference type="EMBL" id="NHB97555.1"/>
    </source>
</evidence>
<dbReference type="PANTHER" id="PTHR44688">
    <property type="entry name" value="DNA-BINDING TRANSCRIPTIONAL ACTIVATOR DEVR_DOSR"/>
    <property type="match status" value="1"/>
</dbReference>
<dbReference type="AlphaFoldDB" id="A0A7X5QNF9"/>
<evidence type="ECO:0000256" key="3">
    <source>
        <dbReference type="ARBA" id="ARBA00023163"/>
    </source>
</evidence>
<dbReference type="PANTHER" id="PTHR44688:SF16">
    <property type="entry name" value="DNA-BINDING TRANSCRIPTIONAL ACTIVATOR DEVR_DOSR"/>
    <property type="match status" value="1"/>
</dbReference>
<dbReference type="SUPFAM" id="SSF75516">
    <property type="entry name" value="Pheromone-binding domain of LuxR-like quorum-sensing transcription factors"/>
    <property type="match status" value="1"/>
</dbReference>
<dbReference type="SMART" id="SM00421">
    <property type="entry name" value="HTH_LUXR"/>
    <property type="match status" value="1"/>
</dbReference>
<dbReference type="InterPro" id="IPR016032">
    <property type="entry name" value="Sig_transdc_resp-reg_C-effctor"/>
</dbReference>
<sequence>MNIYRPYISSYKFHELDVDAHFVTEICELIDKISGFSLFSLVLKTRFPISSREVYFFDNYHESWRTLYMEKRYWMIDPVLHFRPVPPSFSRVWNLNFFSESNGQELWYMIQKHGFRSGITFGLLALSGTYGIFSVSGKDGPIDNDTMYKCSGEILKIYIRIIRYLTSHTTYLQTFYIDETSFSNRELEVLRYTADGMISSEIASTICVTKSTVDFHLMNIVKKLGCRNKFQAIAKAALLGYIE</sequence>
<dbReference type="SUPFAM" id="SSF46894">
    <property type="entry name" value="C-terminal effector domain of the bipartite response regulators"/>
    <property type="match status" value="1"/>
</dbReference>
<proteinExistence type="predicted"/>
<dbReference type="InterPro" id="IPR036388">
    <property type="entry name" value="WH-like_DNA-bd_sf"/>
</dbReference>
<reference evidence="5 6" key="1">
    <citation type="submission" date="2018-02" db="EMBL/GenBank/DDBJ databases">
        <authorList>
            <person name="Machado R.A."/>
        </authorList>
    </citation>
    <scope>NUCLEOTIDE SEQUENCE [LARGE SCALE GENOMIC DNA]</scope>
    <source>
        <strain evidence="5 6">DSM 23271</strain>
    </source>
</reference>
<dbReference type="Gene3D" id="3.30.450.80">
    <property type="entry name" value="Transcription factor LuxR-like, autoinducer-binding domain"/>
    <property type="match status" value="1"/>
</dbReference>
<dbReference type="InterPro" id="IPR000792">
    <property type="entry name" value="Tscrpt_reg_LuxR_C"/>
</dbReference>
<dbReference type="Pfam" id="PF03472">
    <property type="entry name" value="Autoind_bind"/>
    <property type="match status" value="1"/>
</dbReference>
<keyword evidence="6" id="KW-1185">Reference proteome</keyword>
<accession>A0A7X5QNF9</accession>
<gene>
    <name evidence="5" type="ORF">C5470_14635</name>
</gene>
<dbReference type="InterPro" id="IPR005143">
    <property type="entry name" value="TF_LuxR_autoind-bd_dom"/>
</dbReference>
<dbReference type="RefSeq" id="WP_166290226.1">
    <property type="nucleotide sequence ID" value="NZ_CAWPIE010000017.1"/>
</dbReference>
<dbReference type="PRINTS" id="PR00038">
    <property type="entry name" value="HTHLUXR"/>
</dbReference>
<organism evidence="5 6">
    <name type="scientific">Photorhabdus stackebrandtii</name>
    <dbReference type="NCBI Taxonomy" id="1123042"/>
    <lineage>
        <taxon>Bacteria</taxon>
        <taxon>Pseudomonadati</taxon>
        <taxon>Pseudomonadota</taxon>
        <taxon>Gammaproteobacteria</taxon>
        <taxon>Enterobacterales</taxon>
        <taxon>Morganellaceae</taxon>
        <taxon>Photorhabdus</taxon>
    </lineage>
</organism>
<feature type="domain" description="HTH luxR-type" evidence="4">
    <location>
        <begin position="175"/>
        <end position="240"/>
    </location>
</feature>
<dbReference type="PROSITE" id="PS50043">
    <property type="entry name" value="HTH_LUXR_2"/>
    <property type="match status" value="1"/>
</dbReference>
<dbReference type="GO" id="GO:0006355">
    <property type="term" value="P:regulation of DNA-templated transcription"/>
    <property type="evidence" value="ECO:0007669"/>
    <property type="project" value="InterPro"/>
</dbReference>
<dbReference type="InterPro" id="IPR036693">
    <property type="entry name" value="TF_LuxR_autoind-bd_dom_sf"/>
</dbReference>
<dbReference type="PROSITE" id="PS00622">
    <property type="entry name" value="HTH_LUXR_1"/>
    <property type="match status" value="1"/>
</dbReference>
<dbReference type="Proteomes" id="UP000547931">
    <property type="component" value="Unassembled WGS sequence"/>
</dbReference>